<sequence length="390" mass="45268">MTPVTFNAAENTYIDHELSINLDSTEAFEGPEKLLEIWFYHSEKDIPGDKTLRSISFDDWGKILDLVNCKVLSVKSTSKLDAFLLSESSLFVYDHKLILKTCGTTTTLHCLGSLFEMVKIQLGWNFTNKKNRLEPSKVFYSRRAFMFPLKQKSIHKNWTDEVDYLNGFFENGSHYLIGRIDNNHWHLYTTEPTSEKSTIHDDEEIDETFEILMTELSPDRALQFHTSRKPGFEIDEEHDLGHFLGHSTSNNTGLNNLYNKVEEHDAFAFTPCGYSSNSILDDDSYYTIHVTPEKDWSYASFESNVNPLKYGLNNVDVLYKVLNVFKPHKFQFTLFCSGYGKDFEALRRLDHIKGYKKVDKILYDLDNYQLLYVSFQIDEAELINGLSIEY</sequence>
<evidence type="ECO:0000256" key="16">
    <source>
        <dbReference type="PIRSR" id="PIRSR001355-4"/>
    </source>
</evidence>
<feature type="active site" description="Proton donor; for catalytic activity" evidence="13">
    <location>
        <position position="102"/>
    </location>
</feature>
<dbReference type="InterPro" id="IPR001985">
    <property type="entry name" value="S-AdoMet_decarboxylase_euk"/>
</dbReference>
<dbReference type="UniPathway" id="UPA00331">
    <property type="reaction ID" value="UER00451"/>
</dbReference>
<comment type="catalytic activity">
    <reaction evidence="12">
        <text>S-adenosyl-L-methionine + H(+) = S-adenosyl 3-(methylsulfanyl)propylamine + CO2</text>
        <dbReference type="Rhea" id="RHEA:15981"/>
        <dbReference type="ChEBI" id="CHEBI:15378"/>
        <dbReference type="ChEBI" id="CHEBI:16526"/>
        <dbReference type="ChEBI" id="CHEBI:57443"/>
        <dbReference type="ChEBI" id="CHEBI:59789"/>
        <dbReference type="EC" id="4.1.1.50"/>
    </reaction>
</comment>
<dbReference type="GeneID" id="30200954"/>
<feature type="binding site" evidence="14">
    <location>
        <position position="293"/>
    </location>
    <ligand>
        <name>substrate</name>
    </ligand>
</feature>
<protein>
    <recommendedName>
        <fullName evidence="12">S-adenosylmethionine decarboxylase proenzyme</fullName>
        <ecNumber evidence="12">4.1.1.50</ecNumber>
    </recommendedName>
</protein>
<keyword evidence="10 12" id="KW-0704">Schiff base</keyword>
<dbReference type="InterPro" id="IPR018166">
    <property type="entry name" value="S-AdoMet_deCO2ase_CS"/>
</dbReference>
<dbReference type="PANTHER" id="PTHR11570">
    <property type="entry name" value="S-ADENOSYLMETHIONINE DECARBOXYLASE"/>
    <property type="match status" value="1"/>
</dbReference>
<keyword evidence="6 12" id="KW-0745">Spermidine biosynthesis</keyword>
<comment type="pathway">
    <text evidence="1 12">Amine and polyamine biosynthesis; S-adenosylmethioninamine biosynthesis; S-adenosylmethioninamine from S-adenosyl-L-methionine: step 1/1.</text>
</comment>
<organism evidence="18 19">
    <name type="scientific">Wickerhamomyces anomalus (strain ATCC 58044 / CBS 1984 / NCYC 433 / NRRL Y-366-8)</name>
    <name type="common">Yeast</name>
    <name type="synonym">Hansenula anomala</name>
    <dbReference type="NCBI Taxonomy" id="683960"/>
    <lineage>
        <taxon>Eukaryota</taxon>
        <taxon>Fungi</taxon>
        <taxon>Dikarya</taxon>
        <taxon>Ascomycota</taxon>
        <taxon>Saccharomycotina</taxon>
        <taxon>Saccharomycetes</taxon>
        <taxon>Phaffomycetales</taxon>
        <taxon>Wickerhamomycetaceae</taxon>
        <taxon>Wickerhamomyces</taxon>
    </lineage>
</organism>
<evidence type="ECO:0000256" key="15">
    <source>
        <dbReference type="PIRSR" id="PIRSR001355-3"/>
    </source>
</evidence>
<dbReference type="PIRSF" id="PIRSF001355">
    <property type="entry name" value="S-AdenosylMet_decarboxylase"/>
    <property type="match status" value="1"/>
</dbReference>
<feature type="chain" id="PRO_5042320394" description="S-adenosylmethionine decarboxylase beta chain" evidence="17">
    <location>
        <begin position="1"/>
        <end position="87"/>
    </location>
</feature>
<keyword evidence="4 12" id="KW-0210">Decarboxylase</keyword>
<keyword evidence="9 12" id="KW-0456">Lyase</keyword>
<dbReference type="Pfam" id="PF01536">
    <property type="entry name" value="SAM_decarbox"/>
    <property type="match status" value="1"/>
</dbReference>
<comment type="cofactor">
    <cofactor evidence="12">
        <name>pyruvate</name>
        <dbReference type="ChEBI" id="CHEBI:15361"/>
    </cofactor>
    <text evidence="12">Binds 1 pyruvoyl group covalently per subunit.</text>
</comment>
<dbReference type="Gene3D" id="3.60.90.10">
    <property type="entry name" value="S-adenosylmethionine decarboxylase"/>
    <property type="match status" value="1"/>
</dbReference>
<dbReference type="InterPro" id="IPR048283">
    <property type="entry name" value="AdoMetDC-like"/>
</dbReference>
<dbReference type="SUPFAM" id="SSF56276">
    <property type="entry name" value="S-adenosylmethionine decarboxylase"/>
    <property type="match status" value="1"/>
</dbReference>
<dbReference type="OrthoDB" id="1068353at2759"/>
<dbReference type="PANTHER" id="PTHR11570:SF0">
    <property type="entry name" value="S-ADENOSYLMETHIONINE DECARBOXYLASE PROENZYME"/>
    <property type="match status" value="1"/>
</dbReference>
<dbReference type="EMBL" id="KV454212">
    <property type="protein sequence ID" value="ODQ58170.1"/>
    <property type="molecule type" value="Genomic_DNA"/>
</dbReference>
<reference evidence="18 19" key="1">
    <citation type="journal article" date="2016" name="Proc. Natl. Acad. Sci. U.S.A.">
        <title>Comparative genomics of biotechnologically important yeasts.</title>
        <authorList>
            <person name="Riley R."/>
            <person name="Haridas S."/>
            <person name="Wolfe K.H."/>
            <person name="Lopes M.R."/>
            <person name="Hittinger C.T."/>
            <person name="Goeker M."/>
            <person name="Salamov A.A."/>
            <person name="Wisecaver J.H."/>
            <person name="Long T.M."/>
            <person name="Calvey C.H."/>
            <person name="Aerts A.L."/>
            <person name="Barry K.W."/>
            <person name="Choi C."/>
            <person name="Clum A."/>
            <person name="Coughlan A.Y."/>
            <person name="Deshpande S."/>
            <person name="Douglass A.P."/>
            <person name="Hanson S.J."/>
            <person name="Klenk H.-P."/>
            <person name="LaButti K.M."/>
            <person name="Lapidus A."/>
            <person name="Lindquist E.A."/>
            <person name="Lipzen A.M."/>
            <person name="Meier-Kolthoff J.P."/>
            <person name="Ohm R.A."/>
            <person name="Otillar R.P."/>
            <person name="Pangilinan J.L."/>
            <person name="Peng Y."/>
            <person name="Rokas A."/>
            <person name="Rosa C.A."/>
            <person name="Scheuner C."/>
            <person name="Sibirny A.A."/>
            <person name="Slot J.C."/>
            <person name="Stielow J.B."/>
            <person name="Sun H."/>
            <person name="Kurtzman C.P."/>
            <person name="Blackwell M."/>
            <person name="Grigoriev I.V."/>
            <person name="Jeffries T.W."/>
        </authorList>
    </citation>
    <scope>NUCLEOTIDE SEQUENCE [LARGE SCALE GENOMIC DNA]</scope>
    <source>
        <strain evidence="19">ATCC 58044 / CBS 1984 / NCYC 433 / NRRL Y-366-8</strain>
    </source>
</reference>
<feature type="active site" description="Schiff-base intermediate with substrate; via pyruvic acid" evidence="13">
    <location>
        <position position="88"/>
    </location>
</feature>
<keyword evidence="11 12" id="KW-0670">Pyruvate</keyword>
<dbReference type="GO" id="GO:0008295">
    <property type="term" value="P:spermidine biosynthetic process"/>
    <property type="evidence" value="ECO:0007669"/>
    <property type="project" value="UniProtKB-KW"/>
</dbReference>
<keyword evidence="5 16" id="KW-0068">Autocatalytic cleavage</keyword>
<dbReference type="PROSITE" id="PS01336">
    <property type="entry name" value="ADOMETDC"/>
    <property type="match status" value="1"/>
</dbReference>
<feature type="active site" description="Proton acceptor; for processing activity" evidence="13">
    <location>
        <position position="275"/>
    </location>
</feature>
<keyword evidence="7 12" id="KW-0620">Polyamine biosynthesis</keyword>
<evidence type="ECO:0000256" key="6">
    <source>
        <dbReference type="ARBA" id="ARBA00023066"/>
    </source>
</evidence>
<dbReference type="GO" id="GO:0005829">
    <property type="term" value="C:cytosol"/>
    <property type="evidence" value="ECO:0007669"/>
    <property type="project" value="TreeGrafter"/>
</dbReference>
<dbReference type="GO" id="GO:0015940">
    <property type="term" value="P:pantothenate biosynthetic process"/>
    <property type="evidence" value="ECO:0007669"/>
    <property type="project" value="EnsemblFungi"/>
</dbReference>
<dbReference type="Proteomes" id="UP000094112">
    <property type="component" value="Unassembled WGS sequence"/>
</dbReference>
<feature type="chain" id="PRO_5042320395" description="S-adenosylmethionine decarboxylase alpha chain" evidence="17">
    <location>
        <begin position="88"/>
        <end position="390"/>
    </location>
</feature>
<dbReference type="InterPro" id="IPR016067">
    <property type="entry name" value="S-AdoMet_deCO2ase_core"/>
</dbReference>
<evidence type="ECO:0000256" key="4">
    <source>
        <dbReference type="ARBA" id="ARBA00022793"/>
    </source>
</evidence>
<evidence type="ECO:0000256" key="2">
    <source>
        <dbReference type="ARBA" id="ARBA00008466"/>
    </source>
</evidence>
<dbReference type="GO" id="GO:0004014">
    <property type="term" value="F:adenosylmethionine decarboxylase activity"/>
    <property type="evidence" value="ECO:0007669"/>
    <property type="project" value="UniProtKB-EC"/>
</dbReference>
<dbReference type="EC" id="4.1.1.50" evidence="12"/>
<feature type="binding site" evidence="14">
    <location>
        <position position="87"/>
    </location>
    <ligand>
        <name>substrate</name>
    </ligand>
</feature>
<dbReference type="GO" id="GO:0006597">
    <property type="term" value="P:spermine biosynthetic process"/>
    <property type="evidence" value="ECO:0007669"/>
    <property type="project" value="EnsemblFungi"/>
</dbReference>
<dbReference type="AlphaFoldDB" id="A0A1E3NYS8"/>
<gene>
    <name evidence="18" type="ORF">WICANDRAFT_64314</name>
</gene>
<feature type="binding site" evidence="14">
    <location>
        <position position="269"/>
    </location>
    <ligand>
        <name>substrate</name>
    </ligand>
</feature>
<dbReference type="NCBIfam" id="TIGR00535">
    <property type="entry name" value="SAM_DCase"/>
    <property type="match status" value="1"/>
</dbReference>
<evidence type="ECO:0000256" key="17">
    <source>
        <dbReference type="PIRSR" id="PIRSR001355-5"/>
    </source>
</evidence>
<evidence type="ECO:0000256" key="5">
    <source>
        <dbReference type="ARBA" id="ARBA00022813"/>
    </source>
</evidence>
<evidence type="ECO:0000256" key="10">
    <source>
        <dbReference type="ARBA" id="ARBA00023270"/>
    </source>
</evidence>
<evidence type="ECO:0000313" key="18">
    <source>
        <dbReference type="EMBL" id="ODQ58170.1"/>
    </source>
</evidence>
<keyword evidence="19" id="KW-1185">Reference proteome</keyword>
<evidence type="ECO:0000256" key="8">
    <source>
        <dbReference type="ARBA" id="ARBA00023145"/>
    </source>
</evidence>
<evidence type="ECO:0000256" key="3">
    <source>
        <dbReference type="ARBA" id="ARBA00022691"/>
    </source>
</evidence>
<dbReference type="RefSeq" id="XP_019037377.1">
    <property type="nucleotide sequence ID" value="XM_019183708.1"/>
</dbReference>
<evidence type="ECO:0000256" key="12">
    <source>
        <dbReference type="PIRNR" id="PIRNR001355"/>
    </source>
</evidence>
<evidence type="ECO:0000313" key="19">
    <source>
        <dbReference type="Proteomes" id="UP000094112"/>
    </source>
</evidence>
<feature type="active site" description="Proton acceptor; for processing activity" evidence="13">
    <location>
        <position position="289"/>
    </location>
</feature>
<feature type="modified residue" description="Pyruvic acid (Ser); by autocatalysis" evidence="15">
    <location>
        <position position="88"/>
    </location>
</feature>
<keyword evidence="3 12" id="KW-0949">S-adenosyl-L-methionine</keyword>
<evidence type="ECO:0000256" key="11">
    <source>
        <dbReference type="ARBA" id="ARBA00023317"/>
    </source>
</evidence>
<evidence type="ECO:0000256" key="13">
    <source>
        <dbReference type="PIRSR" id="PIRSR001355-1"/>
    </source>
</evidence>
<feature type="binding site" evidence="14">
    <location>
        <position position="28"/>
    </location>
    <ligand>
        <name>substrate</name>
    </ligand>
</feature>
<evidence type="ECO:0000256" key="7">
    <source>
        <dbReference type="ARBA" id="ARBA00023115"/>
    </source>
</evidence>
<keyword evidence="8 12" id="KW-0865">Zymogen</keyword>
<evidence type="ECO:0000256" key="14">
    <source>
        <dbReference type="PIRSR" id="PIRSR001355-2"/>
    </source>
</evidence>
<evidence type="ECO:0000256" key="9">
    <source>
        <dbReference type="ARBA" id="ARBA00023239"/>
    </source>
</evidence>
<evidence type="ECO:0000256" key="1">
    <source>
        <dbReference type="ARBA" id="ARBA00004911"/>
    </source>
</evidence>
<dbReference type="STRING" id="683960.A0A1E3NYS8"/>
<proteinExistence type="inferred from homology"/>
<comment type="similarity">
    <text evidence="2 12">Belongs to the eukaryotic AdoMetDC family.</text>
</comment>
<accession>A0A1E3NYS8</accession>
<name>A0A1E3NYS8_WICAA</name>
<feature type="site" description="Cleavage (non-hydrolytic); by autolysis" evidence="16">
    <location>
        <begin position="87"/>
        <end position="88"/>
    </location>
</feature>